<name>A0ABN0V5R0_9ACTN</name>
<dbReference type="InterPro" id="IPR001845">
    <property type="entry name" value="HTH_ArsR_DNA-bd_dom"/>
</dbReference>
<dbReference type="SUPFAM" id="SSF46785">
    <property type="entry name" value="Winged helix' DNA-binding domain"/>
    <property type="match status" value="1"/>
</dbReference>
<dbReference type="InterPro" id="IPR036390">
    <property type="entry name" value="WH_DNA-bd_sf"/>
</dbReference>
<feature type="domain" description="HTH arsR-type" evidence="4">
    <location>
        <begin position="234"/>
        <end position="318"/>
    </location>
</feature>
<accession>A0ABN0V5R0</accession>
<dbReference type="CDD" id="cd00090">
    <property type="entry name" value="HTH_ARSR"/>
    <property type="match status" value="1"/>
</dbReference>
<proteinExistence type="predicted"/>
<evidence type="ECO:0000256" key="3">
    <source>
        <dbReference type="ARBA" id="ARBA00023163"/>
    </source>
</evidence>
<dbReference type="EMBL" id="BAAABV010000010">
    <property type="protein sequence ID" value="GAA0275628.1"/>
    <property type="molecule type" value="Genomic_DNA"/>
</dbReference>
<dbReference type="RefSeq" id="WP_344153409.1">
    <property type="nucleotide sequence ID" value="NZ_BAAABV010000010.1"/>
</dbReference>
<comment type="caution">
    <text evidence="5">The sequence shown here is derived from an EMBL/GenBank/DDBJ whole genome shotgun (WGS) entry which is preliminary data.</text>
</comment>
<sequence>MLLRIHFTGADLARTSVASRPDPLWETVLSLRMLQHRTGNPAAEAWGRAVLARRPEGLRTLLPLVRPLGYFPDFLTPSDGSPDIERGLDALAATPARHLSGDLEVLASGGTLPSWTRDLGAGRPDALRGLAGALRGYHAAAVAPLEQTMRTTVRAEYAAQAKTAAESGIEGVLAGLGPGMRWRPPVLEVQYPVDQELHLAGRGLLLVPTLFRARTPVSLLDPELPPVLTYPARRTVSPDDSAGRKLVPLIGRTRSEILHHTSEGSRSTSELARLVGMSQASVSHHTSVLRAAGLISSTRHRNSVLHAVTSLGSLLLRG</sequence>
<dbReference type="PROSITE" id="PS50987">
    <property type="entry name" value="HTH_ARSR_2"/>
    <property type="match status" value="1"/>
</dbReference>
<keyword evidence="1" id="KW-0805">Transcription regulation</keyword>
<evidence type="ECO:0000313" key="6">
    <source>
        <dbReference type="Proteomes" id="UP001501867"/>
    </source>
</evidence>
<protein>
    <submittedName>
        <fullName evidence="5">Winged helix-turn-helix domain-containing protein</fullName>
    </submittedName>
</protein>
<reference evidence="6" key="1">
    <citation type="journal article" date="2019" name="Int. J. Syst. Evol. Microbiol.">
        <title>The Global Catalogue of Microorganisms (GCM) 10K type strain sequencing project: providing services to taxonomists for standard genome sequencing and annotation.</title>
        <authorList>
            <consortium name="The Broad Institute Genomics Platform"/>
            <consortium name="The Broad Institute Genome Sequencing Center for Infectious Disease"/>
            <person name="Wu L."/>
            <person name="Ma J."/>
        </authorList>
    </citation>
    <scope>NUCLEOTIDE SEQUENCE [LARGE SCALE GENOMIC DNA]</scope>
    <source>
        <strain evidence="6">JCM 4505</strain>
    </source>
</reference>
<dbReference type="Pfam" id="PF01022">
    <property type="entry name" value="HTH_5"/>
    <property type="match status" value="1"/>
</dbReference>
<dbReference type="Proteomes" id="UP001501867">
    <property type="component" value="Unassembled WGS sequence"/>
</dbReference>
<evidence type="ECO:0000256" key="1">
    <source>
        <dbReference type="ARBA" id="ARBA00023015"/>
    </source>
</evidence>
<dbReference type="Gene3D" id="1.10.10.10">
    <property type="entry name" value="Winged helix-like DNA-binding domain superfamily/Winged helix DNA-binding domain"/>
    <property type="match status" value="1"/>
</dbReference>
<dbReference type="InterPro" id="IPR051011">
    <property type="entry name" value="Metal_resp_trans_reg"/>
</dbReference>
<keyword evidence="3" id="KW-0804">Transcription</keyword>
<evidence type="ECO:0000256" key="2">
    <source>
        <dbReference type="ARBA" id="ARBA00023125"/>
    </source>
</evidence>
<keyword evidence="6" id="KW-1185">Reference proteome</keyword>
<gene>
    <name evidence="5" type="ORF">GCM10010302_11510</name>
</gene>
<dbReference type="PANTHER" id="PTHR43132">
    <property type="entry name" value="ARSENICAL RESISTANCE OPERON REPRESSOR ARSR-RELATED"/>
    <property type="match status" value="1"/>
</dbReference>
<organism evidence="5 6">
    <name type="scientific">Streptomyces polychromogenes</name>
    <dbReference type="NCBI Taxonomy" id="67342"/>
    <lineage>
        <taxon>Bacteria</taxon>
        <taxon>Bacillati</taxon>
        <taxon>Actinomycetota</taxon>
        <taxon>Actinomycetes</taxon>
        <taxon>Kitasatosporales</taxon>
        <taxon>Streptomycetaceae</taxon>
        <taxon>Streptomyces</taxon>
    </lineage>
</organism>
<dbReference type="InterPro" id="IPR011991">
    <property type="entry name" value="ArsR-like_HTH"/>
</dbReference>
<dbReference type="PANTHER" id="PTHR43132:SF8">
    <property type="entry name" value="HTH-TYPE TRANSCRIPTIONAL REGULATOR KMTR"/>
    <property type="match status" value="1"/>
</dbReference>
<evidence type="ECO:0000313" key="5">
    <source>
        <dbReference type="EMBL" id="GAA0275628.1"/>
    </source>
</evidence>
<dbReference type="InterPro" id="IPR036388">
    <property type="entry name" value="WH-like_DNA-bd_sf"/>
</dbReference>
<evidence type="ECO:0000259" key="4">
    <source>
        <dbReference type="PROSITE" id="PS50987"/>
    </source>
</evidence>
<dbReference type="SMART" id="SM00418">
    <property type="entry name" value="HTH_ARSR"/>
    <property type="match status" value="1"/>
</dbReference>
<keyword evidence="2" id="KW-0238">DNA-binding</keyword>